<dbReference type="Proteomes" id="UP000324897">
    <property type="component" value="Chromosome 3"/>
</dbReference>
<name>A0A5J9TDS1_9POAL</name>
<sequence length="89" mass="9959">MTVGMGAALGEIHAGSELREIQRRLLCVHLQPQQRLQARPRPGDHPQPARRALRWIRNIGLREPAAEEAGGDKVDGRAIRSSVQTYKKM</sequence>
<dbReference type="Gramene" id="TVU09128">
    <property type="protein sequence ID" value="TVU09128"/>
    <property type="gene ID" value="EJB05_42569"/>
</dbReference>
<dbReference type="EMBL" id="RWGY01000039">
    <property type="protein sequence ID" value="TVU09128.1"/>
    <property type="molecule type" value="Genomic_DNA"/>
</dbReference>
<reference evidence="1 2" key="1">
    <citation type="journal article" date="2019" name="Sci. Rep.">
        <title>A high-quality genome of Eragrostis curvula grass provides insights into Poaceae evolution and supports new strategies to enhance forage quality.</title>
        <authorList>
            <person name="Carballo J."/>
            <person name="Santos B.A.C.M."/>
            <person name="Zappacosta D."/>
            <person name="Garbus I."/>
            <person name="Selva J.P."/>
            <person name="Gallo C.A."/>
            <person name="Diaz A."/>
            <person name="Albertini E."/>
            <person name="Caccamo M."/>
            <person name="Echenique V."/>
        </authorList>
    </citation>
    <scope>NUCLEOTIDE SEQUENCE [LARGE SCALE GENOMIC DNA]</scope>
    <source>
        <strain evidence="2">cv. Victoria</strain>
        <tissue evidence="1">Leaf</tissue>
    </source>
</reference>
<dbReference type="AlphaFoldDB" id="A0A5J9TDS1"/>
<gene>
    <name evidence="1" type="ORF">EJB05_42569</name>
</gene>
<comment type="caution">
    <text evidence="1">The sequence shown here is derived from an EMBL/GenBank/DDBJ whole genome shotgun (WGS) entry which is preliminary data.</text>
</comment>
<keyword evidence="2" id="KW-1185">Reference proteome</keyword>
<evidence type="ECO:0000313" key="2">
    <source>
        <dbReference type="Proteomes" id="UP000324897"/>
    </source>
</evidence>
<organism evidence="1 2">
    <name type="scientific">Eragrostis curvula</name>
    <name type="common">weeping love grass</name>
    <dbReference type="NCBI Taxonomy" id="38414"/>
    <lineage>
        <taxon>Eukaryota</taxon>
        <taxon>Viridiplantae</taxon>
        <taxon>Streptophyta</taxon>
        <taxon>Embryophyta</taxon>
        <taxon>Tracheophyta</taxon>
        <taxon>Spermatophyta</taxon>
        <taxon>Magnoliopsida</taxon>
        <taxon>Liliopsida</taxon>
        <taxon>Poales</taxon>
        <taxon>Poaceae</taxon>
        <taxon>PACMAD clade</taxon>
        <taxon>Chloridoideae</taxon>
        <taxon>Eragrostideae</taxon>
        <taxon>Eragrostidinae</taxon>
        <taxon>Eragrostis</taxon>
    </lineage>
</organism>
<protein>
    <submittedName>
        <fullName evidence="1">Uncharacterized protein</fullName>
    </submittedName>
</protein>
<accession>A0A5J9TDS1</accession>
<proteinExistence type="predicted"/>
<evidence type="ECO:0000313" key="1">
    <source>
        <dbReference type="EMBL" id="TVU09128.1"/>
    </source>
</evidence>